<dbReference type="GO" id="GO:0032993">
    <property type="term" value="C:protein-DNA complex"/>
    <property type="evidence" value="ECO:0007669"/>
    <property type="project" value="TreeGrafter"/>
</dbReference>
<proteinExistence type="inferred from homology"/>
<dbReference type="FunFam" id="1.10.10.10:FF:000001">
    <property type="entry name" value="LysR family transcriptional regulator"/>
    <property type="match status" value="1"/>
</dbReference>
<dbReference type="Pfam" id="PF00126">
    <property type="entry name" value="HTH_1"/>
    <property type="match status" value="1"/>
</dbReference>
<keyword evidence="2" id="KW-0805">Transcription regulation</keyword>
<dbReference type="SUPFAM" id="SSF46785">
    <property type="entry name" value="Winged helix' DNA-binding domain"/>
    <property type="match status" value="1"/>
</dbReference>
<sequence>MDLRYVRYALAIARAGSLRRAAAALRIAQPTLSEQLRALEKEVGAELFTRSSTGVQLTAEGEAFLAQATAAVDAFERAVAAARESGGTTAARLGVADGLADVAARLLAPLRDVRLRLAPMGTAEQIVSIADGALQAGLGYAPGSLPRGVARMLLRRCPVRALLPRGHHLAEQEALSLADLAAEPLVMPESDAVAGSRRFLEGFVRHGLHPRLGPSAATHDLAIAMVRSGAGYALSVREETTVPADLAFLPIKEEVPPLEVVFLWNRQADIADLVGGARQLARSGWSNAG</sequence>
<dbReference type="PRINTS" id="PR00039">
    <property type="entry name" value="HTHLYSR"/>
</dbReference>
<gene>
    <name evidence="6" type="ORF">SAMN05660976_02921</name>
</gene>
<evidence type="ECO:0000256" key="1">
    <source>
        <dbReference type="ARBA" id="ARBA00009437"/>
    </source>
</evidence>
<keyword evidence="4" id="KW-0804">Transcription</keyword>
<dbReference type="RefSeq" id="WP_091100842.1">
    <property type="nucleotide sequence ID" value="NZ_FOBF01000006.1"/>
</dbReference>
<evidence type="ECO:0000259" key="5">
    <source>
        <dbReference type="PROSITE" id="PS50931"/>
    </source>
</evidence>
<evidence type="ECO:0000313" key="6">
    <source>
        <dbReference type="EMBL" id="SEL63793.1"/>
    </source>
</evidence>
<dbReference type="PANTHER" id="PTHR30346:SF28">
    <property type="entry name" value="HTH-TYPE TRANSCRIPTIONAL REGULATOR CYNR"/>
    <property type="match status" value="1"/>
</dbReference>
<dbReference type="STRING" id="46177.SAMN05660976_02921"/>
<evidence type="ECO:0000256" key="4">
    <source>
        <dbReference type="ARBA" id="ARBA00023163"/>
    </source>
</evidence>
<dbReference type="AlphaFoldDB" id="A0A1H7RU99"/>
<organism evidence="6 7">
    <name type="scientific">Nonomuraea pusilla</name>
    <dbReference type="NCBI Taxonomy" id="46177"/>
    <lineage>
        <taxon>Bacteria</taxon>
        <taxon>Bacillati</taxon>
        <taxon>Actinomycetota</taxon>
        <taxon>Actinomycetes</taxon>
        <taxon>Streptosporangiales</taxon>
        <taxon>Streptosporangiaceae</taxon>
        <taxon>Nonomuraea</taxon>
    </lineage>
</organism>
<comment type="similarity">
    <text evidence="1">Belongs to the LysR transcriptional regulatory family.</text>
</comment>
<dbReference type="InterPro" id="IPR005119">
    <property type="entry name" value="LysR_subst-bd"/>
</dbReference>
<evidence type="ECO:0000313" key="7">
    <source>
        <dbReference type="Proteomes" id="UP000198953"/>
    </source>
</evidence>
<keyword evidence="7" id="KW-1185">Reference proteome</keyword>
<dbReference type="PANTHER" id="PTHR30346">
    <property type="entry name" value="TRANSCRIPTIONAL DUAL REGULATOR HCAR-RELATED"/>
    <property type="match status" value="1"/>
</dbReference>
<dbReference type="InterPro" id="IPR000847">
    <property type="entry name" value="LysR_HTH_N"/>
</dbReference>
<reference evidence="6 7" key="1">
    <citation type="submission" date="2016-10" db="EMBL/GenBank/DDBJ databases">
        <authorList>
            <person name="de Groot N.N."/>
        </authorList>
    </citation>
    <scope>NUCLEOTIDE SEQUENCE [LARGE SCALE GENOMIC DNA]</scope>
    <source>
        <strain evidence="6 7">DSM 43357</strain>
    </source>
</reference>
<protein>
    <submittedName>
        <fullName evidence="6">DNA-binding transcriptional regulator, LysR family</fullName>
    </submittedName>
</protein>
<dbReference type="GO" id="GO:0003677">
    <property type="term" value="F:DNA binding"/>
    <property type="evidence" value="ECO:0007669"/>
    <property type="project" value="UniProtKB-KW"/>
</dbReference>
<accession>A0A1H7RU99</accession>
<dbReference type="EMBL" id="FOBF01000006">
    <property type="protein sequence ID" value="SEL63793.1"/>
    <property type="molecule type" value="Genomic_DNA"/>
</dbReference>
<keyword evidence="3 6" id="KW-0238">DNA-binding</keyword>
<dbReference type="SUPFAM" id="SSF53850">
    <property type="entry name" value="Periplasmic binding protein-like II"/>
    <property type="match status" value="1"/>
</dbReference>
<feature type="domain" description="HTH lysR-type" evidence="5">
    <location>
        <begin position="1"/>
        <end position="58"/>
    </location>
</feature>
<evidence type="ECO:0000256" key="2">
    <source>
        <dbReference type="ARBA" id="ARBA00023015"/>
    </source>
</evidence>
<dbReference type="InterPro" id="IPR036390">
    <property type="entry name" value="WH_DNA-bd_sf"/>
</dbReference>
<dbReference type="GO" id="GO:0003700">
    <property type="term" value="F:DNA-binding transcription factor activity"/>
    <property type="evidence" value="ECO:0007669"/>
    <property type="project" value="InterPro"/>
</dbReference>
<dbReference type="Gene3D" id="1.10.10.10">
    <property type="entry name" value="Winged helix-like DNA-binding domain superfamily/Winged helix DNA-binding domain"/>
    <property type="match status" value="1"/>
</dbReference>
<dbReference type="Gene3D" id="3.40.190.10">
    <property type="entry name" value="Periplasmic binding protein-like II"/>
    <property type="match status" value="2"/>
</dbReference>
<dbReference type="InterPro" id="IPR036388">
    <property type="entry name" value="WH-like_DNA-bd_sf"/>
</dbReference>
<dbReference type="CDD" id="cd08414">
    <property type="entry name" value="PBP2_LTTR_aromatics_like"/>
    <property type="match status" value="1"/>
</dbReference>
<dbReference type="Pfam" id="PF03466">
    <property type="entry name" value="LysR_substrate"/>
    <property type="match status" value="1"/>
</dbReference>
<dbReference type="Proteomes" id="UP000198953">
    <property type="component" value="Unassembled WGS sequence"/>
</dbReference>
<dbReference type="OrthoDB" id="3181812at2"/>
<evidence type="ECO:0000256" key="3">
    <source>
        <dbReference type="ARBA" id="ARBA00023125"/>
    </source>
</evidence>
<name>A0A1H7RU99_9ACTN</name>
<dbReference type="PROSITE" id="PS50931">
    <property type="entry name" value="HTH_LYSR"/>
    <property type="match status" value="1"/>
</dbReference>